<dbReference type="EMBL" id="PSQG01000006">
    <property type="protein sequence ID" value="RCH44876.1"/>
    <property type="molecule type" value="Genomic_DNA"/>
</dbReference>
<comment type="caution">
    <text evidence="2">The sequence shown here is derived from an EMBL/GenBank/DDBJ whole genome shotgun (WGS) entry which is preliminary data.</text>
</comment>
<feature type="region of interest" description="Disordered" evidence="1">
    <location>
        <begin position="1"/>
        <end position="20"/>
    </location>
</feature>
<organism evidence="2 3">
    <name type="scientific">Blautia obeum</name>
    <dbReference type="NCBI Taxonomy" id="40520"/>
    <lineage>
        <taxon>Bacteria</taxon>
        <taxon>Bacillati</taxon>
        <taxon>Bacillota</taxon>
        <taxon>Clostridia</taxon>
        <taxon>Lachnospirales</taxon>
        <taxon>Lachnospiraceae</taxon>
        <taxon>Blautia</taxon>
    </lineage>
</organism>
<dbReference type="Proteomes" id="UP000253208">
    <property type="component" value="Unassembled WGS sequence"/>
</dbReference>
<accession>A0A367G455</accession>
<evidence type="ECO:0000313" key="3">
    <source>
        <dbReference type="Proteomes" id="UP000253208"/>
    </source>
</evidence>
<sequence>MERVMEQSVEEKEEVRGTSREPGALAGVYEVLSQRAIDEAIRIGVEAGTAAAERRLEEGKKEQTKGRYSRRLHNTRLLLANYRNLKEHVSGAVFNGRKAKESALDILDGLDSFEYEDNYYIGSIKQSQQRTLIILTHIDEMLNLYRISCEQSGKAEEMRRYRILHAAYIAPEKKSAEEIARENCVEKRTYYSDLGKAVKPLSALIFGIDGIRLA</sequence>
<feature type="compositionally biased region" description="Basic and acidic residues" evidence="1">
    <location>
        <begin position="1"/>
        <end position="19"/>
    </location>
</feature>
<proteinExistence type="predicted"/>
<protein>
    <submittedName>
        <fullName evidence="2">Uncharacterized protein</fullName>
    </submittedName>
</protein>
<gene>
    <name evidence="2" type="ORF">C4886_05350</name>
</gene>
<evidence type="ECO:0000313" key="2">
    <source>
        <dbReference type="EMBL" id="RCH44876.1"/>
    </source>
</evidence>
<dbReference type="AlphaFoldDB" id="A0A367G455"/>
<reference evidence="2 3" key="1">
    <citation type="submission" date="2018-02" db="EMBL/GenBank/DDBJ databases">
        <title>Complete genome sequencing of Faecalibacterium prausnitzii strains isolated from the human gut.</title>
        <authorList>
            <person name="Fitzgerald B.C."/>
            <person name="Shkoporov A.N."/>
            <person name="Ross P.R."/>
            <person name="Hill C."/>
        </authorList>
    </citation>
    <scope>NUCLEOTIDE SEQUENCE [LARGE SCALE GENOMIC DNA]</scope>
    <source>
        <strain evidence="2 3">APC942/31-1</strain>
    </source>
</reference>
<evidence type="ECO:0000256" key="1">
    <source>
        <dbReference type="SAM" id="MobiDB-lite"/>
    </source>
</evidence>
<dbReference type="RefSeq" id="WP_114001878.1">
    <property type="nucleotide sequence ID" value="NZ_PSQG01000006.1"/>
</dbReference>
<name>A0A367G455_9FIRM</name>